<evidence type="ECO:0000256" key="3">
    <source>
        <dbReference type="ARBA" id="ARBA00022670"/>
    </source>
</evidence>
<feature type="transmembrane region" description="Helical" evidence="9">
    <location>
        <begin position="120"/>
        <end position="141"/>
    </location>
</feature>
<dbReference type="NCBIfam" id="TIGR00077">
    <property type="entry name" value="lspA"/>
    <property type="match status" value="1"/>
</dbReference>
<comment type="caution">
    <text evidence="11">The sequence shown here is derived from an EMBL/GenBank/DDBJ whole genome shotgun (WGS) entry which is preliminary data.</text>
</comment>
<reference evidence="11 12" key="1">
    <citation type="submission" date="2015-10" db="EMBL/GenBank/DDBJ databases">
        <title>Metagenome-Assembled Genomes uncover a global brackish microbiome.</title>
        <authorList>
            <person name="Hugerth L.W."/>
            <person name="Larsson J."/>
            <person name="Alneberg J."/>
            <person name="Lindh M.V."/>
            <person name="Legrand C."/>
            <person name="Pinhassi J."/>
            <person name="Andersson A.F."/>
        </authorList>
    </citation>
    <scope>NUCLEOTIDE SEQUENCE [LARGE SCALE GENOMIC DNA]</scope>
    <source>
        <strain evidence="11">BACL2 MAG-120802-bin41</strain>
    </source>
</reference>
<dbReference type="EC" id="3.4.23.36" evidence="9"/>
<keyword evidence="7 9" id="KW-1133">Transmembrane helix</keyword>
<evidence type="ECO:0000256" key="5">
    <source>
        <dbReference type="ARBA" id="ARBA00022750"/>
    </source>
</evidence>
<keyword evidence="8 9" id="KW-0472">Membrane</keyword>
<proteinExistence type="inferred from homology"/>
<dbReference type="GO" id="GO:0006508">
    <property type="term" value="P:proteolysis"/>
    <property type="evidence" value="ECO:0007669"/>
    <property type="project" value="UniProtKB-KW"/>
</dbReference>
<feature type="transmembrane region" description="Helical" evidence="9">
    <location>
        <begin position="79"/>
        <end position="100"/>
    </location>
</feature>
<comment type="caution">
    <text evidence="9">Lacks conserved residue(s) required for the propagation of feature annotation.</text>
</comment>
<evidence type="ECO:0000256" key="6">
    <source>
        <dbReference type="ARBA" id="ARBA00022801"/>
    </source>
</evidence>
<comment type="catalytic activity">
    <reaction evidence="9">
        <text>Release of signal peptides from bacterial membrane prolipoproteins. Hydrolyzes -Xaa-Yaa-Zaa-|-(S,diacylglyceryl)Cys-, in which Xaa is hydrophobic (preferably Leu), and Yaa (Ala or Ser) and Zaa (Gly or Ala) have small, neutral side chains.</text>
        <dbReference type="EC" id="3.4.23.36"/>
    </reaction>
</comment>
<evidence type="ECO:0000256" key="10">
    <source>
        <dbReference type="RuleBase" id="RU004181"/>
    </source>
</evidence>
<feature type="active site" evidence="9">
    <location>
        <position position="112"/>
    </location>
</feature>
<organism evidence="11 12">
    <name type="scientific">Actinobacteria bacterium BACL2 MAG-120802-bin41</name>
    <dbReference type="NCBI Taxonomy" id="1655568"/>
    <lineage>
        <taxon>Bacteria</taxon>
        <taxon>Bacillati</taxon>
        <taxon>Actinomycetota</taxon>
        <taxon>Actinomycetes</taxon>
        <taxon>Actinomycetes incertae sedis</taxon>
        <taxon>ac1 cluster</taxon>
    </lineage>
</organism>
<gene>
    <name evidence="9" type="primary">lspA</name>
    <name evidence="11" type="ORF">ABR60_01550</name>
</gene>
<dbReference type="InterPro" id="IPR001872">
    <property type="entry name" value="Peptidase_A8"/>
</dbReference>
<keyword evidence="2 9" id="KW-1003">Cell membrane</keyword>
<protein>
    <recommendedName>
        <fullName evidence="9">Lipoprotein signal peptidase</fullName>
        <ecNumber evidence="9">3.4.23.36</ecNumber>
    </recommendedName>
    <alternativeName>
        <fullName evidence="9">Prolipoprotein signal peptidase</fullName>
    </alternativeName>
    <alternativeName>
        <fullName evidence="9">Signal peptidase II</fullName>
        <shortName evidence="9">SPase II</shortName>
    </alternativeName>
</protein>
<comment type="function">
    <text evidence="9">This protein specifically catalyzes the removal of signal peptides from prolipoproteins.</text>
</comment>
<dbReference type="UniPathway" id="UPA00665"/>
<evidence type="ECO:0000256" key="9">
    <source>
        <dbReference type="HAMAP-Rule" id="MF_00161"/>
    </source>
</evidence>
<dbReference type="PANTHER" id="PTHR33695">
    <property type="entry name" value="LIPOPROTEIN SIGNAL PEPTIDASE"/>
    <property type="match status" value="1"/>
</dbReference>
<dbReference type="PRINTS" id="PR00781">
    <property type="entry name" value="LIPOSIGPTASE"/>
</dbReference>
<comment type="subcellular location">
    <subcellularLocation>
        <location evidence="9">Cell membrane</location>
        <topology evidence="9">Multi-pass membrane protein</topology>
    </subcellularLocation>
</comment>
<comment type="similarity">
    <text evidence="1 9 10">Belongs to the peptidase A8 family.</text>
</comment>
<keyword evidence="3 9" id="KW-0645">Protease</keyword>
<evidence type="ECO:0000256" key="7">
    <source>
        <dbReference type="ARBA" id="ARBA00022989"/>
    </source>
</evidence>
<keyword evidence="5 9" id="KW-0064">Aspartyl protease</keyword>
<evidence type="ECO:0000256" key="1">
    <source>
        <dbReference type="ARBA" id="ARBA00006139"/>
    </source>
</evidence>
<dbReference type="GO" id="GO:0005886">
    <property type="term" value="C:plasma membrane"/>
    <property type="evidence" value="ECO:0007669"/>
    <property type="project" value="UniProtKB-SubCell"/>
</dbReference>
<name>A0A0R2NYY7_9ACTN</name>
<dbReference type="Pfam" id="PF01252">
    <property type="entry name" value="Peptidase_A8"/>
    <property type="match status" value="1"/>
</dbReference>
<dbReference type="HAMAP" id="MF_00161">
    <property type="entry name" value="LspA"/>
    <property type="match status" value="1"/>
</dbReference>
<keyword evidence="11" id="KW-0449">Lipoprotein</keyword>
<comment type="pathway">
    <text evidence="9">Protein modification; lipoprotein biosynthesis (signal peptide cleavage).</text>
</comment>
<evidence type="ECO:0000256" key="2">
    <source>
        <dbReference type="ARBA" id="ARBA00022475"/>
    </source>
</evidence>
<evidence type="ECO:0000313" key="11">
    <source>
        <dbReference type="EMBL" id="KRO31023.1"/>
    </source>
</evidence>
<keyword evidence="4 9" id="KW-0812">Transmembrane</keyword>
<feature type="transmembrane region" description="Helical" evidence="9">
    <location>
        <begin position="45"/>
        <end position="72"/>
    </location>
</feature>
<accession>A0A0R2NYY7</accession>
<dbReference type="GO" id="GO:0004190">
    <property type="term" value="F:aspartic-type endopeptidase activity"/>
    <property type="evidence" value="ECO:0007669"/>
    <property type="project" value="UniProtKB-UniRule"/>
</dbReference>
<evidence type="ECO:0000256" key="8">
    <source>
        <dbReference type="ARBA" id="ARBA00023136"/>
    </source>
</evidence>
<dbReference type="PANTHER" id="PTHR33695:SF1">
    <property type="entry name" value="LIPOPROTEIN SIGNAL PEPTIDASE"/>
    <property type="match status" value="1"/>
</dbReference>
<sequence length="151" mass="16607">MAITVVIFALDLISKNWALSYLQYREPVKLIGDFLQLTFATNPGAAFNLIADATLILSSLKLCVAAFILYFIGRVTNGSWAIALGLLLGGVLGNLMDRAFRPPGPWRGEVIDWIELPNWPVFNIADSAIVTSAILMSLLAIRNIEPYKKVI</sequence>
<feature type="active site" evidence="9">
    <location>
        <position position="126"/>
    </location>
</feature>
<dbReference type="AlphaFoldDB" id="A0A0R2NYY7"/>
<evidence type="ECO:0000313" key="12">
    <source>
        <dbReference type="Proteomes" id="UP000053941"/>
    </source>
</evidence>
<dbReference type="EMBL" id="LIAS01000030">
    <property type="protein sequence ID" value="KRO31023.1"/>
    <property type="molecule type" value="Genomic_DNA"/>
</dbReference>
<keyword evidence="6 9" id="KW-0378">Hydrolase</keyword>
<evidence type="ECO:0000256" key="4">
    <source>
        <dbReference type="ARBA" id="ARBA00022692"/>
    </source>
</evidence>
<dbReference type="Proteomes" id="UP000053941">
    <property type="component" value="Unassembled WGS sequence"/>
</dbReference>